<dbReference type="GO" id="GO:0016151">
    <property type="term" value="F:nickel cation binding"/>
    <property type="evidence" value="ECO:0007669"/>
    <property type="project" value="UniProtKB-UniRule"/>
</dbReference>
<dbReference type="STRING" id="89524.SAMN05444370_104106"/>
<comment type="subunit">
    <text evidence="3">UreD, UreF and UreG form a complex that acts as a GTP-hydrolysis-dependent molecular chaperone, activating the urease apoprotein by helping to assemble the nickel containing metallocenter of UreC. The UreE protein probably delivers the nickel.</text>
</comment>
<dbReference type="Proteomes" id="UP000198703">
    <property type="component" value="Unassembled WGS sequence"/>
</dbReference>
<dbReference type="HAMAP" id="MF_01384">
    <property type="entry name" value="UreD"/>
    <property type="match status" value="1"/>
</dbReference>
<dbReference type="PANTHER" id="PTHR33643:SF1">
    <property type="entry name" value="UREASE ACCESSORY PROTEIN D"/>
    <property type="match status" value="1"/>
</dbReference>
<keyword evidence="3" id="KW-0963">Cytoplasm</keyword>
<dbReference type="EMBL" id="FNQM01000004">
    <property type="protein sequence ID" value="SEA32007.1"/>
    <property type="molecule type" value="Genomic_DNA"/>
</dbReference>
<evidence type="ECO:0000256" key="1">
    <source>
        <dbReference type="ARBA" id="ARBA00007177"/>
    </source>
</evidence>
<keyword evidence="3" id="KW-0996">Nickel insertion</keyword>
<reference evidence="5 6" key="1">
    <citation type="submission" date="2016-10" db="EMBL/GenBank/DDBJ databases">
        <authorList>
            <person name="de Groot N.N."/>
        </authorList>
    </citation>
    <scope>NUCLEOTIDE SEQUENCE [LARGE SCALE GENOMIC DNA]</scope>
    <source>
        <strain evidence="5 6">DSM 15345</strain>
    </source>
</reference>
<proteinExistence type="inferred from homology"/>
<dbReference type="OrthoDB" id="9798842at2"/>
<name>A0A1H4A7T9_9RHOB</name>
<comment type="similarity">
    <text evidence="1 3">Belongs to the UreD family.</text>
</comment>
<protein>
    <recommendedName>
        <fullName evidence="3">Urease accessory protein UreD</fullName>
    </recommendedName>
</protein>
<dbReference type="AlphaFoldDB" id="A0A1H4A7T9"/>
<comment type="function">
    <text evidence="3">Required for maturation of urease via the functional incorporation of the urease nickel metallocenter.</text>
</comment>
<evidence type="ECO:0000256" key="3">
    <source>
        <dbReference type="HAMAP-Rule" id="MF_01384"/>
    </source>
</evidence>
<dbReference type="RefSeq" id="WP_093251937.1">
    <property type="nucleotide sequence ID" value="NZ_FNQM01000004.1"/>
</dbReference>
<feature type="compositionally biased region" description="Basic and acidic residues" evidence="4">
    <location>
        <begin position="9"/>
        <end position="31"/>
    </location>
</feature>
<dbReference type="Pfam" id="PF01774">
    <property type="entry name" value="UreD"/>
    <property type="match status" value="1"/>
</dbReference>
<comment type="subcellular location">
    <subcellularLocation>
        <location evidence="3">Cytoplasm</location>
    </subcellularLocation>
</comment>
<keyword evidence="2 3" id="KW-0143">Chaperone</keyword>
<accession>A0A1H4A7T9</accession>
<dbReference type="InterPro" id="IPR002669">
    <property type="entry name" value="UreD"/>
</dbReference>
<evidence type="ECO:0000313" key="6">
    <source>
        <dbReference type="Proteomes" id="UP000198703"/>
    </source>
</evidence>
<feature type="region of interest" description="Disordered" evidence="4">
    <location>
        <begin position="1"/>
        <end position="53"/>
    </location>
</feature>
<evidence type="ECO:0000256" key="2">
    <source>
        <dbReference type="ARBA" id="ARBA00023186"/>
    </source>
</evidence>
<keyword evidence="6" id="KW-1185">Reference proteome</keyword>
<evidence type="ECO:0000256" key="4">
    <source>
        <dbReference type="SAM" id="MobiDB-lite"/>
    </source>
</evidence>
<organism evidence="5 6">
    <name type="scientific">Rubrimonas cliftonensis</name>
    <dbReference type="NCBI Taxonomy" id="89524"/>
    <lineage>
        <taxon>Bacteria</taxon>
        <taxon>Pseudomonadati</taxon>
        <taxon>Pseudomonadota</taxon>
        <taxon>Alphaproteobacteria</taxon>
        <taxon>Rhodobacterales</taxon>
        <taxon>Paracoccaceae</taxon>
        <taxon>Rubrimonas</taxon>
    </lineage>
</organism>
<gene>
    <name evidence="3" type="primary">ureD</name>
    <name evidence="5" type="ORF">SAMN05444370_104106</name>
</gene>
<dbReference type="GO" id="GO:0005737">
    <property type="term" value="C:cytoplasm"/>
    <property type="evidence" value="ECO:0007669"/>
    <property type="project" value="UniProtKB-SubCell"/>
</dbReference>
<evidence type="ECO:0000313" key="5">
    <source>
        <dbReference type="EMBL" id="SEA32007.1"/>
    </source>
</evidence>
<sequence>MLIAPVHPADLDRRPPDRPAADSGEAGRRAPDGLAAFAPGDQPRARGRAAVSGRLRDGASRVGRLEQQGSARCMLPAVPGRLEAVLLNTAGGVTGGDIFAWEAEAEAGAFLTVSTQAAERAYRAQTGETGRVDATLRLGPGARLDWLPQETILFDGADLARRYEVVMAADARLLMVEQVALGRLAMGETAPRARLRDVWRVRRDGRLIFADALRLDGAAPAVSLDGPGCWAGARAAATVLYVAPDAEDRLGAARAALGDAGRALNGLDAGRGGAPCPAPPPVPSGGASAWRGMLVARLLAPDACALRAALMPLIHALRDAAPPRVWRL</sequence>
<dbReference type="PANTHER" id="PTHR33643">
    <property type="entry name" value="UREASE ACCESSORY PROTEIN D"/>
    <property type="match status" value="1"/>
</dbReference>